<keyword evidence="1" id="KW-1133">Transmembrane helix</keyword>
<dbReference type="PROSITE" id="PS51257">
    <property type="entry name" value="PROKAR_LIPOPROTEIN"/>
    <property type="match status" value="1"/>
</dbReference>
<dbReference type="InParanoid" id="A0A061G0F9"/>
<dbReference type="AlphaFoldDB" id="A0A061G0F9"/>
<dbReference type="EMBL" id="CM001881">
    <property type="protein sequence ID" value="EOY20549.1"/>
    <property type="molecule type" value="Genomic_DNA"/>
</dbReference>
<evidence type="ECO:0000313" key="2">
    <source>
        <dbReference type="EMBL" id="EOY20549.1"/>
    </source>
</evidence>
<evidence type="ECO:0000256" key="1">
    <source>
        <dbReference type="SAM" id="Phobius"/>
    </source>
</evidence>
<proteinExistence type="predicted"/>
<keyword evidence="1" id="KW-0812">Transmembrane</keyword>
<feature type="transmembrane region" description="Helical" evidence="1">
    <location>
        <begin position="52"/>
        <end position="73"/>
    </location>
</feature>
<name>A0A061G0F9_THECC</name>
<protein>
    <submittedName>
        <fullName evidence="2">Uncharacterized protein</fullName>
    </submittedName>
</protein>
<dbReference type="Gramene" id="EOY20549">
    <property type="protein sequence ID" value="EOY20549"/>
    <property type="gene ID" value="TCM_011946"/>
</dbReference>
<gene>
    <name evidence="2" type="ORF">TCM_011946</name>
</gene>
<keyword evidence="3" id="KW-1185">Reference proteome</keyword>
<reference evidence="2 3" key="1">
    <citation type="journal article" date="2013" name="Genome Biol.">
        <title>The genome sequence of the most widely cultivated cacao type and its use to identify candidate genes regulating pod color.</title>
        <authorList>
            <person name="Motamayor J.C."/>
            <person name="Mockaitis K."/>
            <person name="Schmutz J."/>
            <person name="Haiminen N."/>
            <person name="Iii D.L."/>
            <person name="Cornejo O."/>
            <person name="Findley S.D."/>
            <person name="Zheng P."/>
            <person name="Utro F."/>
            <person name="Royaert S."/>
            <person name="Saski C."/>
            <person name="Jenkins J."/>
            <person name="Podicheti R."/>
            <person name="Zhao M."/>
            <person name="Scheffler B.E."/>
            <person name="Stack J.C."/>
            <person name="Feltus F.A."/>
            <person name="Mustiga G.M."/>
            <person name="Amores F."/>
            <person name="Phillips W."/>
            <person name="Marelli J.P."/>
            <person name="May G.D."/>
            <person name="Shapiro H."/>
            <person name="Ma J."/>
            <person name="Bustamante C.D."/>
            <person name="Schnell R.J."/>
            <person name="Main D."/>
            <person name="Gilbert D."/>
            <person name="Parida L."/>
            <person name="Kuhn D.N."/>
        </authorList>
    </citation>
    <scope>NUCLEOTIDE SEQUENCE [LARGE SCALE GENOMIC DNA]</scope>
    <source>
        <strain evidence="3">cv. Matina 1-6</strain>
    </source>
</reference>
<keyword evidence="1" id="KW-0472">Membrane</keyword>
<dbReference type="Proteomes" id="UP000026915">
    <property type="component" value="Chromosome 3"/>
</dbReference>
<accession>A0A061G0F9</accession>
<sequence>MRFRSLGLLLLWLIFVISMFYMVVSCICCLGFAAFGILLAKVSSVRFVASLVDFYVISIFYVVASCFCCWVLLHLGFYLPRQGGFGVFIIHSSVEVST</sequence>
<evidence type="ECO:0000313" key="3">
    <source>
        <dbReference type="Proteomes" id="UP000026915"/>
    </source>
</evidence>
<dbReference type="HOGENOM" id="CLU_2337773_0_0_1"/>
<feature type="transmembrane region" description="Helical" evidence="1">
    <location>
        <begin position="7"/>
        <end position="40"/>
    </location>
</feature>
<organism evidence="2 3">
    <name type="scientific">Theobroma cacao</name>
    <name type="common">Cacao</name>
    <name type="synonym">Cocoa</name>
    <dbReference type="NCBI Taxonomy" id="3641"/>
    <lineage>
        <taxon>Eukaryota</taxon>
        <taxon>Viridiplantae</taxon>
        <taxon>Streptophyta</taxon>
        <taxon>Embryophyta</taxon>
        <taxon>Tracheophyta</taxon>
        <taxon>Spermatophyta</taxon>
        <taxon>Magnoliopsida</taxon>
        <taxon>eudicotyledons</taxon>
        <taxon>Gunneridae</taxon>
        <taxon>Pentapetalae</taxon>
        <taxon>rosids</taxon>
        <taxon>malvids</taxon>
        <taxon>Malvales</taxon>
        <taxon>Malvaceae</taxon>
        <taxon>Byttnerioideae</taxon>
        <taxon>Theobroma</taxon>
    </lineage>
</organism>